<dbReference type="PANTHER" id="PTHR34661:SF1">
    <property type="entry name" value="INCREASED DNA METHYLATION 3"/>
    <property type="match status" value="1"/>
</dbReference>
<reference evidence="1" key="1">
    <citation type="journal article" date="2016" name="Nat. Genet.">
        <title>A high-quality carrot genome assembly provides new insights into carotenoid accumulation and asterid genome evolution.</title>
        <authorList>
            <person name="Iorizzo M."/>
            <person name="Ellison S."/>
            <person name="Senalik D."/>
            <person name="Zeng P."/>
            <person name="Satapoomin P."/>
            <person name="Huang J."/>
            <person name="Bowman M."/>
            <person name="Iovene M."/>
            <person name="Sanseverino W."/>
            <person name="Cavagnaro P."/>
            <person name="Yildiz M."/>
            <person name="Macko-Podgorni A."/>
            <person name="Moranska E."/>
            <person name="Grzebelus E."/>
            <person name="Grzebelus D."/>
            <person name="Ashrafi H."/>
            <person name="Zheng Z."/>
            <person name="Cheng S."/>
            <person name="Spooner D."/>
            <person name="Van Deynze A."/>
            <person name="Simon P."/>
        </authorList>
    </citation>
    <scope>NUCLEOTIDE SEQUENCE [LARGE SCALE GENOMIC DNA]</scope>
    <source>
        <tissue evidence="1">Leaf</tissue>
    </source>
</reference>
<comment type="caution">
    <text evidence="1">The sequence shown here is derived from an EMBL/GenBank/DDBJ whole genome shotgun (WGS) entry which is preliminary data.</text>
</comment>
<protein>
    <recommendedName>
        <fullName evidence="2">SHSP domain-containing protein</fullName>
    </recommendedName>
</protein>
<dbReference type="GO" id="GO:0005634">
    <property type="term" value="C:nucleus"/>
    <property type="evidence" value="ECO:0007669"/>
    <property type="project" value="TreeGrafter"/>
</dbReference>
<evidence type="ECO:0000313" key="1">
    <source>
        <dbReference type="EMBL" id="KZM93552.1"/>
    </source>
</evidence>
<dbReference type="Gramene" id="KZM93552">
    <property type="protein sequence ID" value="KZM93552"/>
    <property type="gene ID" value="DCAR_016797"/>
</dbReference>
<name>A0A161ZYU6_DAUCS</name>
<dbReference type="PANTHER" id="PTHR34661">
    <property type="entry name" value="INCREASED DNA METHYLATION 3"/>
    <property type="match status" value="1"/>
</dbReference>
<dbReference type="EMBL" id="LNRQ01000005">
    <property type="protein sequence ID" value="KZM93552.1"/>
    <property type="molecule type" value="Genomic_DNA"/>
</dbReference>
<proteinExistence type="predicted"/>
<accession>A0A161ZYU6</accession>
<evidence type="ECO:0008006" key="2">
    <source>
        <dbReference type="Google" id="ProtNLM"/>
    </source>
</evidence>
<gene>
    <name evidence="1" type="ORF">DCAR_016797</name>
</gene>
<organism evidence="1">
    <name type="scientific">Daucus carota subsp. sativus</name>
    <name type="common">Carrot</name>
    <dbReference type="NCBI Taxonomy" id="79200"/>
    <lineage>
        <taxon>Eukaryota</taxon>
        <taxon>Viridiplantae</taxon>
        <taxon>Streptophyta</taxon>
        <taxon>Embryophyta</taxon>
        <taxon>Tracheophyta</taxon>
        <taxon>Spermatophyta</taxon>
        <taxon>Magnoliopsida</taxon>
        <taxon>eudicotyledons</taxon>
        <taxon>Gunneridae</taxon>
        <taxon>Pentapetalae</taxon>
        <taxon>asterids</taxon>
        <taxon>campanulids</taxon>
        <taxon>Apiales</taxon>
        <taxon>Apiaceae</taxon>
        <taxon>Apioideae</taxon>
        <taxon>Scandiceae</taxon>
        <taxon>Daucinae</taxon>
        <taxon>Daucus</taxon>
        <taxon>Daucus sect. Daucus</taxon>
    </lineage>
</organism>
<dbReference type="AlphaFoldDB" id="A0A161ZYU6"/>
<sequence length="293" mass="32672">METLPSELILWQNSGETMAAKDANRNVYFPGNSSFLAQFNSNERPSYDTMQLSLLPTTSNWSRPCMMPLLSIPNVDEGSSKANIILMGTAKNGGTGPSVGAVDIGTSKTAYYFRVSLPGVKKDPVFHLLAYNIVKRLDARPGKNSLKQKCKTDGDAQSFRTKKTPIYKKEKSQFSCEIERDGKVHVRGVTTTGENFVSRHTRVFEMKVQQQCPPGQFSCEIERDGKVHVRGVTTTGENFVSRHTRVFEMKVQQQCPPGPFTLSFSLPGPVDPRMFFPNFRSDGILEAVALKYE</sequence>
<dbReference type="InterPro" id="IPR039321">
    <property type="entry name" value="IDM2/3-like"/>
</dbReference>